<proteinExistence type="predicted"/>
<dbReference type="InterPro" id="IPR055445">
    <property type="entry name" value="ARM_ARMC5"/>
</dbReference>
<feature type="repeat" description="ARM" evidence="1">
    <location>
        <begin position="109"/>
        <end position="152"/>
    </location>
</feature>
<gene>
    <name evidence="5" type="primary">ARMC5</name>
</gene>
<evidence type="ECO:0000259" key="3">
    <source>
        <dbReference type="PROSITE" id="PS50097"/>
    </source>
</evidence>
<accession>A0A6P8QWJ5</accession>
<reference evidence="5" key="1">
    <citation type="submission" date="2025-08" db="UniProtKB">
        <authorList>
            <consortium name="RefSeq"/>
        </authorList>
    </citation>
    <scope>IDENTIFICATION</scope>
</reference>
<dbReference type="PROSITE" id="PS50097">
    <property type="entry name" value="BTB"/>
    <property type="match status" value="1"/>
</dbReference>
<dbReference type="PANTHER" id="PTHR23312">
    <property type="entry name" value="ARMC5 ARMADILLO REPEAT-CONTAINING -RELATED"/>
    <property type="match status" value="1"/>
</dbReference>
<feature type="region of interest" description="Disordered" evidence="2">
    <location>
        <begin position="587"/>
        <end position="608"/>
    </location>
</feature>
<feature type="compositionally biased region" description="Low complexity" evidence="2">
    <location>
        <begin position="591"/>
        <end position="603"/>
    </location>
</feature>
<keyword evidence="4" id="KW-1185">Reference proteome</keyword>
<dbReference type="InterPro" id="IPR000225">
    <property type="entry name" value="Armadillo"/>
</dbReference>
<dbReference type="PANTHER" id="PTHR23312:SF8">
    <property type="entry name" value="ARMADILLO REPEAT-CONTAINING PROTEIN 5"/>
    <property type="match status" value="1"/>
</dbReference>
<organism evidence="4 5">
    <name type="scientific">Geotrypetes seraphini</name>
    <name type="common">Gaboon caecilian</name>
    <name type="synonym">Caecilia seraphini</name>
    <dbReference type="NCBI Taxonomy" id="260995"/>
    <lineage>
        <taxon>Eukaryota</taxon>
        <taxon>Metazoa</taxon>
        <taxon>Chordata</taxon>
        <taxon>Craniata</taxon>
        <taxon>Vertebrata</taxon>
        <taxon>Euteleostomi</taxon>
        <taxon>Amphibia</taxon>
        <taxon>Gymnophiona</taxon>
        <taxon>Geotrypetes</taxon>
    </lineage>
</organism>
<dbReference type="InterPro" id="IPR000210">
    <property type="entry name" value="BTB/POZ_dom"/>
</dbReference>
<feature type="region of interest" description="Disordered" evidence="2">
    <location>
        <begin position="440"/>
        <end position="473"/>
    </location>
</feature>
<dbReference type="OrthoDB" id="6086604at2759"/>
<dbReference type="AlphaFoldDB" id="A0A6P8QWJ5"/>
<dbReference type="GeneID" id="117361052"/>
<dbReference type="RefSeq" id="XP_033801749.1">
    <property type="nucleotide sequence ID" value="XM_033945858.1"/>
</dbReference>
<name>A0A6P8QWJ5_GEOSA</name>
<dbReference type="InParanoid" id="A0A6P8QWJ5"/>
<dbReference type="SUPFAM" id="SSF54695">
    <property type="entry name" value="POZ domain"/>
    <property type="match status" value="1"/>
</dbReference>
<dbReference type="SUPFAM" id="SSF48371">
    <property type="entry name" value="ARM repeat"/>
    <property type="match status" value="2"/>
</dbReference>
<dbReference type="InterPro" id="IPR016024">
    <property type="entry name" value="ARM-type_fold"/>
</dbReference>
<evidence type="ECO:0000256" key="1">
    <source>
        <dbReference type="PROSITE-ProRule" id="PRU00259"/>
    </source>
</evidence>
<dbReference type="InterPro" id="IPR011333">
    <property type="entry name" value="SKP1/BTB/POZ_sf"/>
</dbReference>
<feature type="compositionally biased region" description="Polar residues" evidence="2">
    <location>
        <begin position="553"/>
        <end position="565"/>
    </location>
</feature>
<dbReference type="SMART" id="SM00185">
    <property type="entry name" value="ARM"/>
    <property type="match status" value="5"/>
</dbReference>
<dbReference type="Pfam" id="PF00651">
    <property type="entry name" value="BTB"/>
    <property type="match status" value="1"/>
</dbReference>
<sequence length="1066" mass="115579">MASDSPATGSLTFCLTQLSAAREKPESDSVIPALLAIRTRHIQQPGGIERFRTRGGLEPLLALVSSCARAAGGGAGVRSSRKTLLDLALSVLANCCTEEGCRVQVRLLGGISPLVSILASVTVESIQNRAARALGNLAVDLDSTNIIHESGVVSSLVQILKTTQDSNCLQSAIRALRNLADTPIHCLNLTRHGAIKPIAETLGSEDLALAAAGARAIAALTKTCSPDCAEQLSAADGVAKLVALAGHAKKTIRDSVLTALANICAQGFMRPTIGSAGGIGLLVEEVRAESPATVTFLYVRALCLCCREAVNRARLREARGLELLLALLRDGRYHLAHTRIVMAFLNFLYDEVALDYLQSHGLVQLLVARLEALTQASQKAVSTVLEEDDDDDGHQAASYDFPSEWNRRPDVEVAQAGESSSFLSLRSYLLSEGYIASTGDLSPQWSPESGGPELETQDLLGSASSPPCHQYECPGPSKELPLLFASEARTETSVFIPSEDTQMTLLLNGPNTEEAEEKEPIENTDPIEKHSLLQTPMNCSSAMEPQEEREPSLSPSVAQDSTSETCLPPKGLCHEWKTPTFSRRRRTKCRSISSSSEGSSSFSEAPAAVSTPIHEPTLGSSVHSSLQEILLNSVSPYSASSSICRTEEWGPETPVLLFLSRFSQVLDPSLILVTEPVLRSLLSYASLWPKPSPRCFRLLHRLTCNPNCLEAFVRIYGVSHIRHRLVLGLPAPGEETQKQVTQASEGRMKELGEALLRNLSVQAESSFGVGTLTHLLLSGTEAERTACAVALPFICRKEMLIRKLLLEGGGLRLMLESLVRSEDPFFICTAADSIVTLLGGSMQHQAEHEQHILDSPLSKRARKDPDGGCRYQHLLEAGQTDVKFQLDSGDVISAIRTEMTASSEVFHAMLEGGYLESWQTLIPIRDTPLPAFCLVLHFLHGCHDSSCPTLLDLHCVNTEEDFRSSALAPALAAADRFLLPGLRALVENVICETYMCLSNLHAVYTFSELHGNSGLRRRCLCYLLQPEHEPRARGESLERLLQAAEDLGILIDDLQDVVMEYLGGRN</sequence>
<evidence type="ECO:0000313" key="4">
    <source>
        <dbReference type="Proteomes" id="UP000515159"/>
    </source>
</evidence>
<dbReference type="InterPro" id="IPR011989">
    <property type="entry name" value="ARM-like"/>
</dbReference>
<feature type="repeat" description="ARM" evidence="1">
    <location>
        <begin position="151"/>
        <end position="180"/>
    </location>
</feature>
<dbReference type="Pfam" id="PF24768">
    <property type="entry name" value="ARM_ARMC5"/>
    <property type="match status" value="1"/>
</dbReference>
<feature type="region of interest" description="Disordered" evidence="2">
    <location>
        <begin position="539"/>
        <end position="569"/>
    </location>
</feature>
<dbReference type="GO" id="GO:0009653">
    <property type="term" value="P:anatomical structure morphogenesis"/>
    <property type="evidence" value="ECO:0007669"/>
    <property type="project" value="TreeGrafter"/>
</dbReference>
<evidence type="ECO:0000256" key="2">
    <source>
        <dbReference type="SAM" id="MobiDB-lite"/>
    </source>
</evidence>
<dbReference type="PROSITE" id="PS50176">
    <property type="entry name" value="ARM_REPEAT"/>
    <property type="match status" value="2"/>
</dbReference>
<dbReference type="FunCoup" id="A0A6P8QWJ5">
    <property type="interactions" value="1147"/>
</dbReference>
<dbReference type="Proteomes" id="UP000515159">
    <property type="component" value="Chromosome 5"/>
</dbReference>
<protein>
    <submittedName>
        <fullName evidence="5">Armadillo repeat-containing protein 5</fullName>
    </submittedName>
</protein>
<dbReference type="SMART" id="SM00225">
    <property type="entry name" value="BTB"/>
    <property type="match status" value="1"/>
</dbReference>
<dbReference type="GO" id="GO:0005829">
    <property type="term" value="C:cytosol"/>
    <property type="evidence" value="ECO:0007669"/>
    <property type="project" value="TreeGrafter"/>
</dbReference>
<dbReference type="CTD" id="79798"/>
<feature type="domain" description="BTB" evidence="3">
    <location>
        <begin position="880"/>
        <end position="940"/>
    </location>
</feature>
<dbReference type="KEGG" id="gsh:117361052"/>
<dbReference type="Gene3D" id="3.30.710.10">
    <property type="entry name" value="Potassium Channel Kv1.1, Chain A"/>
    <property type="match status" value="1"/>
</dbReference>
<evidence type="ECO:0000313" key="5">
    <source>
        <dbReference type="RefSeq" id="XP_033801749.1"/>
    </source>
</evidence>
<dbReference type="Gene3D" id="1.25.10.10">
    <property type="entry name" value="Leucine-rich Repeat Variant"/>
    <property type="match status" value="1"/>
</dbReference>